<accession>A0A2P6CFH8</accession>
<organism evidence="1 2">
    <name type="scientific">Polaribacter butkevichii</name>
    <dbReference type="NCBI Taxonomy" id="218490"/>
    <lineage>
        <taxon>Bacteria</taxon>
        <taxon>Pseudomonadati</taxon>
        <taxon>Bacteroidota</taxon>
        <taxon>Flavobacteriia</taxon>
        <taxon>Flavobacteriales</taxon>
        <taxon>Flavobacteriaceae</taxon>
    </lineage>
</organism>
<proteinExistence type="predicted"/>
<dbReference type="Pfam" id="PF09912">
    <property type="entry name" value="DUF2141"/>
    <property type="match status" value="1"/>
</dbReference>
<dbReference type="Proteomes" id="UP000247345">
    <property type="component" value="Unassembled WGS sequence"/>
</dbReference>
<evidence type="ECO:0008006" key="3">
    <source>
        <dbReference type="Google" id="ProtNLM"/>
    </source>
</evidence>
<reference evidence="1 2" key="1">
    <citation type="submission" date="2016-12" db="EMBL/GenBank/DDBJ databases">
        <title>Trade-off between light-utilization and light-protection in marine flavobacteria.</title>
        <authorList>
            <person name="Kumagai Y."/>
            <person name="Yoshizawa S."/>
            <person name="Kogure K."/>
            <person name="Iwasaki W."/>
        </authorList>
    </citation>
    <scope>NUCLEOTIDE SEQUENCE [LARGE SCALE GENOMIC DNA]</scope>
    <source>
        <strain evidence="1 2">KCTC 12100</strain>
    </source>
</reference>
<dbReference type="EMBL" id="MSCK01000001">
    <property type="protein sequence ID" value="PQJ73657.1"/>
    <property type="molecule type" value="Genomic_DNA"/>
</dbReference>
<sequence length="130" mass="14516">MFCFTNTLNAQENTANLTVAFSGMKSDKGNLFVALYNTEANFLKKAYKGEMAEIKNKKTVVIFKNLPKGVYAISSFHDINDNKKMDTNFIGIPKEPIGMSNNAKGFMGPPKYKDSKFNLESNKTISIKVN</sequence>
<comment type="caution">
    <text evidence="1">The sequence shown here is derived from an EMBL/GenBank/DDBJ whole genome shotgun (WGS) entry which is preliminary data.</text>
</comment>
<evidence type="ECO:0000313" key="2">
    <source>
        <dbReference type="Proteomes" id="UP000247345"/>
    </source>
</evidence>
<gene>
    <name evidence="1" type="ORF">BTO14_01500</name>
</gene>
<protein>
    <recommendedName>
        <fullName evidence="3">DUF2141 domain-containing protein</fullName>
    </recommendedName>
</protein>
<dbReference type="AlphaFoldDB" id="A0A2P6CFH8"/>
<name>A0A2P6CFH8_9FLAO</name>
<keyword evidence="2" id="KW-1185">Reference proteome</keyword>
<dbReference type="InterPro" id="IPR018673">
    <property type="entry name" value="DUF2141"/>
</dbReference>
<evidence type="ECO:0000313" key="1">
    <source>
        <dbReference type="EMBL" id="PQJ73657.1"/>
    </source>
</evidence>